<dbReference type="InterPro" id="IPR001279">
    <property type="entry name" value="Metallo-B-lactamas"/>
</dbReference>
<dbReference type="GO" id="GO:0016787">
    <property type="term" value="F:hydrolase activity"/>
    <property type="evidence" value="ECO:0007669"/>
    <property type="project" value="UniProtKB-KW"/>
</dbReference>
<dbReference type="GO" id="GO:0046872">
    <property type="term" value="F:metal ion binding"/>
    <property type="evidence" value="ECO:0007669"/>
    <property type="project" value="UniProtKB-KW"/>
</dbReference>
<protein>
    <submittedName>
        <fullName evidence="7">N-acyl homoserine lactonase family protein</fullName>
    </submittedName>
</protein>
<evidence type="ECO:0000256" key="5">
    <source>
        <dbReference type="ARBA" id="ARBA00022833"/>
    </source>
</evidence>
<dbReference type="PANTHER" id="PTHR42978">
    <property type="entry name" value="QUORUM-QUENCHING LACTONASE YTNP-RELATED-RELATED"/>
    <property type="match status" value="1"/>
</dbReference>
<dbReference type="CDD" id="cd07729">
    <property type="entry name" value="AHL_lactonase_MBL-fold"/>
    <property type="match status" value="1"/>
</dbReference>
<evidence type="ECO:0000313" key="7">
    <source>
        <dbReference type="EMBL" id="HGC43871.1"/>
    </source>
</evidence>
<sequence>MWEIFALRYATQEQRAARDNFLRPPDPHDAPMPMDYFVWVLRDKQRAIVVDTGFTPEMCAARGRTMIRPVAEALAALGVDPARVEDVVITHLHYDHAGNLGLFPKARFHLQEREMAFATGANMCFACLRYAFEVEDVVAMVRAVYADRVVFHDGMGEVAPGVSLHRVGGHTAGLQMVRAETARGPVVLASDAAHYYANFAQENPFPIVFDMGEMARAWRSARRLAGGDAARVVPGHDPLVRKRYPALPESGGETVALHRAPRPD</sequence>
<gene>
    <name evidence="7" type="ORF">ENY07_11735</name>
</gene>
<comment type="cofactor">
    <cofactor evidence="1">
        <name>Zn(2+)</name>
        <dbReference type="ChEBI" id="CHEBI:29105"/>
    </cofactor>
</comment>
<dbReference type="Gene3D" id="3.60.15.10">
    <property type="entry name" value="Ribonuclease Z/Hydroxyacylglutathione hydrolase-like"/>
    <property type="match status" value="1"/>
</dbReference>
<dbReference type="SUPFAM" id="SSF56281">
    <property type="entry name" value="Metallo-hydrolase/oxidoreductase"/>
    <property type="match status" value="1"/>
</dbReference>
<feature type="domain" description="Metallo-beta-lactamase" evidence="6">
    <location>
        <begin position="35"/>
        <end position="236"/>
    </location>
</feature>
<reference evidence="7" key="1">
    <citation type="journal article" date="2020" name="mSystems">
        <title>Genome- and Community-Level Interaction Insights into Carbon Utilization and Element Cycling Functions of Hydrothermarchaeota in Hydrothermal Sediment.</title>
        <authorList>
            <person name="Zhou Z."/>
            <person name="Liu Y."/>
            <person name="Xu W."/>
            <person name="Pan J."/>
            <person name="Luo Z.H."/>
            <person name="Li M."/>
        </authorList>
    </citation>
    <scope>NUCLEOTIDE SEQUENCE</scope>
    <source>
        <strain evidence="7">SpSt-997</strain>
    </source>
</reference>
<dbReference type="EMBL" id="DTQM01000224">
    <property type="protein sequence ID" value="HGC43871.1"/>
    <property type="molecule type" value="Genomic_DNA"/>
</dbReference>
<keyword evidence="5" id="KW-0862">Zinc</keyword>
<keyword evidence="3" id="KW-0479">Metal-binding</keyword>
<dbReference type="InterPro" id="IPR036866">
    <property type="entry name" value="RibonucZ/Hydroxyglut_hydro"/>
</dbReference>
<accession>A0A8J4M6K7</accession>
<evidence type="ECO:0000256" key="1">
    <source>
        <dbReference type="ARBA" id="ARBA00001947"/>
    </source>
</evidence>
<evidence type="ECO:0000256" key="3">
    <source>
        <dbReference type="ARBA" id="ARBA00022723"/>
    </source>
</evidence>
<evidence type="ECO:0000256" key="2">
    <source>
        <dbReference type="ARBA" id="ARBA00007749"/>
    </source>
</evidence>
<organism evidence="7">
    <name type="scientific">Acidicaldus sp</name>
    <dbReference type="NCBI Taxonomy" id="1872105"/>
    <lineage>
        <taxon>Bacteria</taxon>
        <taxon>Pseudomonadati</taxon>
        <taxon>Pseudomonadota</taxon>
        <taxon>Alphaproteobacteria</taxon>
        <taxon>Acetobacterales</taxon>
        <taxon>Acetobacteraceae</taxon>
        <taxon>Acidicaldus</taxon>
    </lineage>
</organism>
<dbReference type="PANTHER" id="PTHR42978:SF7">
    <property type="entry name" value="METALLO-HYDROLASE RV2300C-RELATED"/>
    <property type="match status" value="1"/>
</dbReference>
<dbReference type="Pfam" id="PF00753">
    <property type="entry name" value="Lactamase_B"/>
    <property type="match status" value="1"/>
</dbReference>
<comment type="caution">
    <text evidence="7">The sequence shown here is derived from an EMBL/GenBank/DDBJ whole genome shotgun (WGS) entry which is preliminary data.</text>
</comment>
<comment type="similarity">
    <text evidence="2">Belongs to the metallo-beta-lactamase superfamily.</text>
</comment>
<dbReference type="InterPro" id="IPR051013">
    <property type="entry name" value="MBL_superfamily_lactonases"/>
</dbReference>
<name>A0A8J4M6K7_9PROT</name>
<keyword evidence="4" id="KW-0378">Hydrolase</keyword>
<evidence type="ECO:0000259" key="6">
    <source>
        <dbReference type="SMART" id="SM00849"/>
    </source>
</evidence>
<dbReference type="SMART" id="SM00849">
    <property type="entry name" value="Lactamase_B"/>
    <property type="match status" value="1"/>
</dbReference>
<evidence type="ECO:0000256" key="4">
    <source>
        <dbReference type="ARBA" id="ARBA00022801"/>
    </source>
</evidence>
<proteinExistence type="inferred from homology"/>
<dbReference type="AlphaFoldDB" id="A0A8J4M6K7"/>